<dbReference type="KEGG" id="samy:DB32_001306"/>
<feature type="domain" description="Sigma-54 factor interaction" evidence="4">
    <location>
        <begin position="129"/>
        <end position="350"/>
    </location>
</feature>
<evidence type="ECO:0000313" key="6">
    <source>
        <dbReference type="Proteomes" id="UP000034883"/>
    </source>
</evidence>
<proteinExistence type="predicted"/>
<dbReference type="Gene3D" id="1.10.10.60">
    <property type="entry name" value="Homeodomain-like"/>
    <property type="match status" value="1"/>
</dbReference>
<keyword evidence="6" id="KW-1185">Reference proteome</keyword>
<evidence type="ECO:0000256" key="2">
    <source>
        <dbReference type="ARBA" id="ARBA00022840"/>
    </source>
</evidence>
<dbReference type="PANTHER" id="PTHR32071:SF57">
    <property type="entry name" value="C4-DICARBOXYLATE TRANSPORT TRANSCRIPTIONAL REGULATORY PROTEIN DCTD"/>
    <property type="match status" value="1"/>
</dbReference>
<dbReference type="GO" id="GO:0005524">
    <property type="term" value="F:ATP binding"/>
    <property type="evidence" value="ECO:0007669"/>
    <property type="project" value="UniProtKB-KW"/>
</dbReference>
<keyword evidence="1" id="KW-0547">Nucleotide-binding</keyword>
<dbReference type="InterPro" id="IPR000253">
    <property type="entry name" value="FHA_dom"/>
</dbReference>
<dbReference type="PROSITE" id="PS00675">
    <property type="entry name" value="SIGMA54_INTERACT_1"/>
    <property type="match status" value="1"/>
</dbReference>
<dbReference type="PANTHER" id="PTHR32071">
    <property type="entry name" value="TRANSCRIPTIONAL REGULATORY PROTEIN"/>
    <property type="match status" value="1"/>
</dbReference>
<dbReference type="Gene3D" id="2.60.200.20">
    <property type="match status" value="1"/>
</dbReference>
<dbReference type="InterPro" id="IPR002078">
    <property type="entry name" value="Sigma_54_int"/>
</dbReference>
<dbReference type="GO" id="GO:0043565">
    <property type="term" value="F:sequence-specific DNA binding"/>
    <property type="evidence" value="ECO:0007669"/>
    <property type="project" value="InterPro"/>
</dbReference>
<dbReference type="InterPro" id="IPR027417">
    <property type="entry name" value="P-loop_NTPase"/>
</dbReference>
<dbReference type="STRING" id="927083.DB32_001306"/>
<dbReference type="PRINTS" id="PR01590">
    <property type="entry name" value="HTHFIS"/>
</dbReference>
<evidence type="ECO:0000259" key="4">
    <source>
        <dbReference type="PROSITE" id="PS50045"/>
    </source>
</evidence>
<dbReference type="Pfam" id="PF00498">
    <property type="entry name" value="FHA"/>
    <property type="match status" value="1"/>
</dbReference>
<accession>A0A0F6YFX9</accession>
<dbReference type="CDD" id="cd00060">
    <property type="entry name" value="FHA"/>
    <property type="match status" value="1"/>
</dbReference>
<dbReference type="CDD" id="cd00009">
    <property type="entry name" value="AAA"/>
    <property type="match status" value="1"/>
</dbReference>
<dbReference type="RefSeq" id="WP_053231529.1">
    <property type="nucleotide sequence ID" value="NZ_CP011125.1"/>
</dbReference>
<dbReference type="InterPro" id="IPR025662">
    <property type="entry name" value="Sigma_54_int_dom_ATP-bd_1"/>
</dbReference>
<dbReference type="Pfam" id="PF00158">
    <property type="entry name" value="Sigma54_activat"/>
    <property type="match status" value="1"/>
</dbReference>
<gene>
    <name evidence="5" type="ORF">DB32_001306</name>
</gene>
<dbReference type="AlphaFoldDB" id="A0A0F6YFX9"/>
<sequence length="443" mass="47868">MLFDETQREEPRRTSSVASWVLRTVHSPDRGLPPEIAIGRVPLAIGRAPQRDGALVIADPRMSRTHATIAIIGAKAPTIVDSSSNGTFVDGVRVTDAVLADGSVLRAGDTFFVVREVPASLGDAEVPDLVGRAPAMAKLREAIALVAKADASVLVIGESGTGKELVARAIHARSGREGPLVAVNCAAIPESLADSTLFGHVAGAFTGAKGAHDGVLRRAERGTIFLDEIAETPPTVQARLLRVLEERVVTPVGGERAVPIDVRVVAATHVELRSAVERGAFRGDLYARLSDLTLRTPPLRERREDVLPILARGLGPDAPPLAPDLVDALLTHELPFNVRELLKIAAELRLRGKGREVLDRALVEERFARPPSAPPARARAISDPPSVREPIEITREHVEELVRETGGNVSELARRLGRSRRQVRRYLDQYGLRERAGDDDERD</sequence>
<feature type="domain" description="FHA" evidence="3">
    <location>
        <begin position="43"/>
        <end position="94"/>
    </location>
</feature>
<reference evidence="5 6" key="1">
    <citation type="submission" date="2015-03" db="EMBL/GenBank/DDBJ databases">
        <title>Genome assembly of Sandaracinus amylolyticus DSM 53668.</title>
        <authorList>
            <person name="Sharma G."/>
            <person name="Subramanian S."/>
        </authorList>
    </citation>
    <scope>NUCLEOTIDE SEQUENCE [LARGE SCALE GENOMIC DNA]</scope>
    <source>
        <strain evidence="5 6">DSM 53668</strain>
    </source>
</reference>
<dbReference type="PROSITE" id="PS50006">
    <property type="entry name" value="FHA_DOMAIN"/>
    <property type="match status" value="1"/>
</dbReference>
<dbReference type="InterPro" id="IPR009057">
    <property type="entry name" value="Homeodomain-like_sf"/>
</dbReference>
<dbReference type="Gene3D" id="3.40.50.300">
    <property type="entry name" value="P-loop containing nucleotide triphosphate hydrolases"/>
    <property type="match status" value="1"/>
</dbReference>
<dbReference type="InterPro" id="IPR008984">
    <property type="entry name" value="SMAD_FHA_dom_sf"/>
</dbReference>
<keyword evidence="2" id="KW-0067">ATP-binding</keyword>
<dbReference type="EMBL" id="CP011125">
    <property type="protein sequence ID" value="AKF04157.1"/>
    <property type="molecule type" value="Genomic_DNA"/>
</dbReference>
<dbReference type="PROSITE" id="PS50045">
    <property type="entry name" value="SIGMA54_INTERACT_4"/>
    <property type="match status" value="1"/>
</dbReference>
<protein>
    <submittedName>
        <fullName evidence="5">Response regulator of zinc sigma-54-dependent two-component system</fullName>
    </submittedName>
</protein>
<dbReference type="Pfam" id="PF02954">
    <property type="entry name" value="HTH_8"/>
    <property type="match status" value="1"/>
</dbReference>
<dbReference type="GO" id="GO:0006355">
    <property type="term" value="P:regulation of DNA-templated transcription"/>
    <property type="evidence" value="ECO:0007669"/>
    <property type="project" value="InterPro"/>
</dbReference>
<dbReference type="SMART" id="SM00240">
    <property type="entry name" value="FHA"/>
    <property type="match status" value="1"/>
</dbReference>
<dbReference type="SUPFAM" id="SSF52540">
    <property type="entry name" value="P-loop containing nucleoside triphosphate hydrolases"/>
    <property type="match status" value="1"/>
</dbReference>
<dbReference type="SUPFAM" id="SSF49879">
    <property type="entry name" value="SMAD/FHA domain"/>
    <property type="match status" value="1"/>
</dbReference>
<dbReference type="OrthoDB" id="9763792at2"/>
<organism evidence="5 6">
    <name type="scientific">Sandaracinus amylolyticus</name>
    <dbReference type="NCBI Taxonomy" id="927083"/>
    <lineage>
        <taxon>Bacteria</taxon>
        <taxon>Pseudomonadati</taxon>
        <taxon>Myxococcota</taxon>
        <taxon>Polyangia</taxon>
        <taxon>Polyangiales</taxon>
        <taxon>Sandaracinaceae</taxon>
        <taxon>Sandaracinus</taxon>
    </lineage>
</organism>
<dbReference type="InterPro" id="IPR003593">
    <property type="entry name" value="AAA+_ATPase"/>
</dbReference>
<dbReference type="InterPro" id="IPR002197">
    <property type="entry name" value="HTH_Fis"/>
</dbReference>
<name>A0A0F6YFX9_9BACT</name>
<dbReference type="SUPFAM" id="SSF46689">
    <property type="entry name" value="Homeodomain-like"/>
    <property type="match status" value="1"/>
</dbReference>
<evidence type="ECO:0000313" key="5">
    <source>
        <dbReference type="EMBL" id="AKF04157.1"/>
    </source>
</evidence>
<dbReference type="SMART" id="SM00382">
    <property type="entry name" value="AAA"/>
    <property type="match status" value="1"/>
</dbReference>
<dbReference type="Gene3D" id="1.10.8.60">
    <property type="match status" value="1"/>
</dbReference>
<dbReference type="Proteomes" id="UP000034883">
    <property type="component" value="Chromosome"/>
</dbReference>
<dbReference type="FunFam" id="3.40.50.300:FF:000006">
    <property type="entry name" value="DNA-binding transcriptional regulator NtrC"/>
    <property type="match status" value="1"/>
</dbReference>
<evidence type="ECO:0000256" key="1">
    <source>
        <dbReference type="ARBA" id="ARBA00022741"/>
    </source>
</evidence>
<evidence type="ECO:0000259" key="3">
    <source>
        <dbReference type="PROSITE" id="PS50006"/>
    </source>
</evidence>